<keyword evidence="4" id="KW-0539">Nucleus</keyword>
<dbReference type="GeneID" id="26232886"/>
<keyword evidence="2" id="KW-0238">DNA-binding</keyword>
<dbReference type="EMBL" id="CP060777">
    <property type="protein sequence ID" value="QQK46230.1"/>
    <property type="molecule type" value="Genomic_DNA"/>
</dbReference>
<protein>
    <submittedName>
        <fullName evidence="6">Fungal specific transcription factor domain-containing protein isoform 2</fullName>
    </submittedName>
</protein>
<evidence type="ECO:0000313" key="7">
    <source>
        <dbReference type="Proteomes" id="UP000595662"/>
    </source>
</evidence>
<feature type="domain" description="Zn(2)-C6 fungal-type" evidence="5">
    <location>
        <begin position="11"/>
        <end position="41"/>
    </location>
</feature>
<dbReference type="PROSITE" id="PS50048">
    <property type="entry name" value="ZN2_CY6_FUNGAL_2"/>
    <property type="match status" value="1"/>
</dbReference>
<dbReference type="Proteomes" id="UP000595662">
    <property type="component" value="Chromosome 4"/>
</dbReference>
<evidence type="ECO:0000259" key="5">
    <source>
        <dbReference type="PROSITE" id="PS50048"/>
    </source>
</evidence>
<evidence type="ECO:0000256" key="3">
    <source>
        <dbReference type="ARBA" id="ARBA00023163"/>
    </source>
</evidence>
<dbReference type="CDD" id="cd00067">
    <property type="entry name" value="GAL4"/>
    <property type="match status" value="1"/>
</dbReference>
<evidence type="ECO:0000256" key="2">
    <source>
        <dbReference type="ARBA" id="ARBA00023125"/>
    </source>
</evidence>
<gene>
    <name evidence="6" type="ORF">Pdw03_1128</name>
</gene>
<evidence type="ECO:0000256" key="4">
    <source>
        <dbReference type="ARBA" id="ARBA00023242"/>
    </source>
</evidence>
<name>A0A7T6XRS5_PENDI</name>
<dbReference type="PANTHER" id="PTHR47785">
    <property type="entry name" value="ZN(II)2CYS6 TRANSCRIPTION FACTOR (EUROFUNG)-RELATED-RELATED"/>
    <property type="match status" value="1"/>
</dbReference>
<dbReference type="AlphaFoldDB" id="A0A7T6XRS5"/>
<dbReference type="InterPro" id="IPR036864">
    <property type="entry name" value="Zn2-C6_fun-type_DNA-bd_sf"/>
</dbReference>
<dbReference type="Pfam" id="PF00172">
    <property type="entry name" value="Zn_clus"/>
    <property type="match status" value="1"/>
</dbReference>
<proteinExistence type="predicted"/>
<dbReference type="GO" id="GO:0003677">
    <property type="term" value="F:DNA binding"/>
    <property type="evidence" value="ECO:0007669"/>
    <property type="project" value="UniProtKB-KW"/>
</dbReference>
<dbReference type="GO" id="GO:0000981">
    <property type="term" value="F:DNA-binding transcription factor activity, RNA polymerase II-specific"/>
    <property type="evidence" value="ECO:0007669"/>
    <property type="project" value="InterPro"/>
</dbReference>
<evidence type="ECO:0000313" key="6">
    <source>
        <dbReference type="EMBL" id="QQK46230.1"/>
    </source>
</evidence>
<dbReference type="VEuPathDB" id="FungiDB:PDIP_45690"/>
<reference evidence="6 7" key="1">
    <citation type="submission" date="2020-08" db="EMBL/GenBank/DDBJ databases">
        <title>The completed genome sequence of the pathogenic ascomycete fungus Penicillium digitatum.</title>
        <authorList>
            <person name="Wang M."/>
        </authorList>
    </citation>
    <scope>NUCLEOTIDE SEQUENCE [LARGE SCALE GENOMIC DNA]</scope>
    <source>
        <strain evidence="6 7">PdW03</strain>
    </source>
</reference>
<accession>A0A7T6XRS5</accession>
<dbReference type="InterPro" id="IPR053181">
    <property type="entry name" value="EcdB-like_regulator"/>
</dbReference>
<organism evidence="6 7">
    <name type="scientific">Penicillium digitatum</name>
    <name type="common">Green mold</name>
    <dbReference type="NCBI Taxonomy" id="36651"/>
    <lineage>
        <taxon>Eukaryota</taxon>
        <taxon>Fungi</taxon>
        <taxon>Dikarya</taxon>
        <taxon>Ascomycota</taxon>
        <taxon>Pezizomycotina</taxon>
        <taxon>Eurotiomycetes</taxon>
        <taxon>Eurotiomycetidae</taxon>
        <taxon>Eurotiales</taxon>
        <taxon>Aspergillaceae</taxon>
        <taxon>Penicillium</taxon>
    </lineage>
</organism>
<dbReference type="SMART" id="SM00066">
    <property type="entry name" value="GAL4"/>
    <property type="match status" value="1"/>
</dbReference>
<keyword evidence="3" id="KW-0804">Transcription</keyword>
<dbReference type="GO" id="GO:0008270">
    <property type="term" value="F:zinc ion binding"/>
    <property type="evidence" value="ECO:0007669"/>
    <property type="project" value="InterPro"/>
</dbReference>
<sequence length="597" mass="66573">MESGRKRASLACNYCRRRKRRCNGALPSCSLCEDSGIDCVYNEADSSRSRGETSSSEFFRRLEAIENFLWSSPRLPQTPQTGETRSAGFIFPSSSEHEGASFSHPSTMLISPPSRPNPADISQLISTNASSFIPPEHDIPPMSIPIGHTTTTEYMLHMNKVKTLFGEFPPDLFIRAESKRHMPHQLSFVPGTITASQLPILDEASIYPLVEAYFKAGLNVDCDSALCLAVLALGSAALEQVDPTKSNSPYWVPGAEFISPALQILMNEYLLSFCPTITLPQSLILISKYFGFLLRPLQSWKLIHMASTSIQYLNSRSQASPDNHELKSSIILLSWAAFDTECDLIAEHHLPRSGIEHVIDLTPFPTFTNHDAQETHVFLAELSVRRLLNRVHHTMYGSDWTRRSLGLQPASSDSPSYDFQSLSTILNVSQELDRQLDNWFNLLPGTIKPDINDPSRCTGLQLNMLHRFHSAKDIITRPFLLCAIDSSPENDLPPMVLKQCESSIANCREYLDASARRLMGPSSCAEIVIHTMFSSILLLTLSSVCPALAHLVPDIDALQKNTIDSIERFSVEGSSMQEIYGIIVLLHSKTRVFRRAM</sequence>
<evidence type="ECO:0000256" key="1">
    <source>
        <dbReference type="ARBA" id="ARBA00023015"/>
    </source>
</evidence>
<dbReference type="CDD" id="cd12148">
    <property type="entry name" value="fungal_TF_MHR"/>
    <property type="match status" value="1"/>
</dbReference>
<dbReference type="RefSeq" id="XP_065957540.1">
    <property type="nucleotide sequence ID" value="XM_066099813.1"/>
</dbReference>
<dbReference type="Gene3D" id="4.10.240.10">
    <property type="entry name" value="Zn(2)-C6 fungal-type DNA-binding domain"/>
    <property type="match status" value="1"/>
</dbReference>
<dbReference type="InterPro" id="IPR001138">
    <property type="entry name" value="Zn2Cys6_DnaBD"/>
</dbReference>
<dbReference type="PROSITE" id="PS00463">
    <property type="entry name" value="ZN2_CY6_FUNGAL_1"/>
    <property type="match status" value="1"/>
</dbReference>
<keyword evidence="1" id="KW-0805">Transcription regulation</keyword>
<dbReference type="SUPFAM" id="SSF57701">
    <property type="entry name" value="Zn2/Cys6 DNA-binding domain"/>
    <property type="match status" value="1"/>
</dbReference>